<gene>
    <name evidence="7" type="ORF">OLEA9_A062236</name>
</gene>
<dbReference type="PROSITE" id="PS00629">
    <property type="entry name" value="IMP_1"/>
    <property type="match status" value="1"/>
</dbReference>
<dbReference type="InterPro" id="IPR020583">
    <property type="entry name" value="Inositol_monoP_metal-BS"/>
</dbReference>
<dbReference type="SUPFAM" id="SSF56655">
    <property type="entry name" value="Carbohydrate phosphatase"/>
    <property type="match status" value="1"/>
</dbReference>
<dbReference type="EMBL" id="CACTIH010003661">
    <property type="protein sequence ID" value="CAA2981037.1"/>
    <property type="molecule type" value="Genomic_DNA"/>
</dbReference>
<keyword evidence="4" id="KW-0378">Hydrolase</keyword>
<feature type="binding site" evidence="6">
    <location>
        <position position="141"/>
    </location>
    <ligand>
        <name>Mg(2+)</name>
        <dbReference type="ChEBI" id="CHEBI:18420"/>
        <label>1</label>
        <note>catalytic</note>
    </ligand>
</feature>
<evidence type="ECO:0000256" key="1">
    <source>
        <dbReference type="ARBA" id="ARBA00001946"/>
    </source>
</evidence>
<evidence type="ECO:0000313" key="7">
    <source>
        <dbReference type="EMBL" id="CAA2981037.1"/>
    </source>
</evidence>
<dbReference type="GO" id="GO:0000105">
    <property type="term" value="P:L-histidine biosynthetic process"/>
    <property type="evidence" value="ECO:0007669"/>
    <property type="project" value="TreeGrafter"/>
</dbReference>
<dbReference type="Proteomes" id="UP000594638">
    <property type="component" value="Unassembled WGS sequence"/>
</dbReference>
<comment type="similarity">
    <text evidence="2">Belongs to the inositol monophosphatase superfamily.</text>
</comment>
<keyword evidence="5 6" id="KW-0460">Magnesium</keyword>
<comment type="caution">
    <text evidence="7">The sequence shown here is derived from an EMBL/GenBank/DDBJ whole genome shotgun (WGS) entry which is preliminary data.</text>
</comment>
<dbReference type="Gene3D" id="3.30.540.10">
    <property type="entry name" value="Fructose-1,6-Bisphosphatase, subunit A, domain 1"/>
    <property type="match status" value="1"/>
</dbReference>
<evidence type="ECO:0000256" key="3">
    <source>
        <dbReference type="ARBA" id="ARBA00022723"/>
    </source>
</evidence>
<evidence type="ECO:0000256" key="4">
    <source>
        <dbReference type="ARBA" id="ARBA00022801"/>
    </source>
</evidence>
<dbReference type="GO" id="GO:0016791">
    <property type="term" value="F:phosphatase activity"/>
    <property type="evidence" value="ECO:0007669"/>
    <property type="project" value="UniProtKB-ARBA"/>
</dbReference>
<accession>A0A8S0RMS5</accession>
<evidence type="ECO:0000256" key="5">
    <source>
        <dbReference type="ARBA" id="ARBA00022842"/>
    </source>
</evidence>
<name>A0A8S0RMS5_OLEEU</name>
<dbReference type="Pfam" id="PF00459">
    <property type="entry name" value="Inositol_P"/>
    <property type="match status" value="1"/>
</dbReference>
<keyword evidence="8" id="KW-1185">Reference proteome</keyword>
<dbReference type="InterPro" id="IPR051090">
    <property type="entry name" value="Inositol_monoP_superfamily"/>
</dbReference>
<feature type="binding site" evidence="6">
    <location>
        <position position="162"/>
    </location>
    <ligand>
        <name>Mg(2+)</name>
        <dbReference type="ChEBI" id="CHEBI:18420"/>
        <label>1</label>
        <note>catalytic</note>
    </ligand>
</feature>
<evidence type="ECO:0000256" key="6">
    <source>
        <dbReference type="PIRSR" id="PIRSR600760-2"/>
    </source>
</evidence>
<dbReference type="PRINTS" id="PR00377">
    <property type="entry name" value="IMPHPHTASES"/>
</dbReference>
<dbReference type="PANTHER" id="PTHR43200">
    <property type="entry name" value="PHOSPHATASE"/>
    <property type="match status" value="1"/>
</dbReference>
<keyword evidence="3 6" id="KW-0479">Metal-binding</keyword>
<dbReference type="Gramene" id="OE9A062236T5">
    <property type="protein sequence ID" value="OE9A062236C5"/>
    <property type="gene ID" value="OE9A062236"/>
</dbReference>
<reference evidence="7 8" key="1">
    <citation type="submission" date="2019-12" db="EMBL/GenBank/DDBJ databases">
        <authorList>
            <person name="Alioto T."/>
            <person name="Alioto T."/>
            <person name="Gomez Garrido J."/>
        </authorList>
    </citation>
    <scope>NUCLEOTIDE SEQUENCE [LARGE SCALE GENOMIC DNA]</scope>
</reference>
<organism evidence="7 8">
    <name type="scientific">Olea europaea subsp. europaea</name>
    <dbReference type="NCBI Taxonomy" id="158383"/>
    <lineage>
        <taxon>Eukaryota</taxon>
        <taxon>Viridiplantae</taxon>
        <taxon>Streptophyta</taxon>
        <taxon>Embryophyta</taxon>
        <taxon>Tracheophyta</taxon>
        <taxon>Spermatophyta</taxon>
        <taxon>Magnoliopsida</taxon>
        <taxon>eudicotyledons</taxon>
        <taxon>Gunneridae</taxon>
        <taxon>Pentapetalae</taxon>
        <taxon>asterids</taxon>
        <taxon>lamiids</taxon>
        <taxon>Lamiales</taxon>
        <taxon>Oleaceae</taxon>
        <taxon>Oleeae</taxon>
        <taxon>Olea</taxon>
    </lineage>
</organism>
<dbReference type="OrthoDB" id="10254945at2759"/>
<dbReference type="AlphaFoldDB" id="A0A8S0RMS5"/>
<dbReference type="FunFam" id="3.30.540.10:FF:000021">
    <property type="entry name" value="Inositol monophosphatase"/>
    <property type="match status" value="1"/>
</dbReference>
<dbReference type="InterPro" id="IPR000760">
    <property type="entry name" value="Inositol_monophosphatase-like"/>
</dbReference>
<evidence type="ECO:0000256" key="2">
    <source>
        <dbReference type="ARBA" id="ARBA00009759"/>
    </source>
</evidence>
<proteinExistence type="inferred from homology"/>
<dbReference type="PANTHER" id="PTHR43200:SF6">
    <property type="entry name" value="3'(2'),5'-BISPHOSPHATE NUCLEOTIDASE"/>
    <property type="match status" value="1"/>
</dbReference>
<dbReference type="GO" id="GO:0046872">
    <property type="term" value="F:metal ion binding"/>
    <property type="evidence" value="ECO:0007669"/>
    <property type="project" value="UniProtKB-KW"/>
</dbReference>
<feature type="binding site" evidence="6">
    <location>
        <position position="159"/>
    </location>
    <ligand>
        <name>Mg(2+)</name>
        <dbReference type="ChEBI" id="CHEBI:18420"/>
        <label>1</label>
        <note>catalytic</note>
    </ligand>
</feature>
<sequence>MLSHSSSRFLSLNHHPRHPNPAIYSCSFSLPFRISHSTLKFGAIDFKMSSTNSTVSCNGNSNVDIQTMDLGFDHLDLDRYVDVGNKLADAAGEVIRKYFRKSFDILDKEDLSPVTIADQAAEESMVKILEENFPSHAIFGEESGWRCKENFADYVWVLDPIDGTKSFITGKPLFGTLIALLHKGRPILGIIDQPVLRERWIGISGRRTTLNGQEISTRSCPQLSKAYLYVVPFYIAKNVVT</sequence>
<protein>
    <submittedName>
        <fullName evidence="7">Bifunctional phosphatase IMPL2, chloroplastic</fullName>
    </submittedName>
</protein>
<evidence type="ECO:0000313" key="8">
    <source>
        <dbReference type="Proteomes" id="UP000594638"/>
    </source>
</evidence>
<comment type="cofactor">
    <cofactor evidence="1 6">
        <name>Mg(2+)</name>
        <dbReference type="ChEBI" id="CHEBI:18420"/>
    </cofactor>
</comment>
<feature type="binding site" evidence="6">
    <location>
        <position position="161"/>
    </location>
    <ligand>
        <name>Mg(2+)</name>
        <dbReference type="ChEBI" id="CHEBI:18420"/>
        <label>1</label>
        <note>catalytic</note>
    </ligand>
</feature>